<protein>
    <submittedName>
        <fullName evidence="1">Uncharacterized protein</fullName>
    </submittedName>
</protein>
<sequence length="67" mass="7790">MKKLINSENGMDTFMEVTDQARPAGYKYIKITSVFDKAKDPQAERVRYEMLVSPECMIKLKEIFAQL</sequence>
<proteinExistence type="predicted"/>
<evidence type="ECO:0000313" key="1">
    <source>
        <dbReference type="EMBL" id="CAB4137691.1"/>
    </source>
</evidence>
<name>A0A6J5LU79_9CAUD</name>
<dbReference type="EMBL" id="LR796341">
    <property type="protein sequence ID" value="CAB4137691.1"/>
    <property type="molecule type" value="Genomic_DNA"/>
</dbReference>
<accession>A0A6J5LU79</accession>
<organism evidence="1">
    <name type="scientific">uncultured Caudovirales phage</name>
    <dbReference type="NCBI Taxonomy" id="2100421"/>
    <lineage>
        <taxon>Viruses</taxon>
        <taxon>Duplodnaviria</taxon>
        <taxon>Heunggongvirae</taxon>
        <taxon>Uroviricota</taxon>
        <taxon>Caudoviricetes</taxon>
        <taxon>Peduoviridae</taxon>
        <taxon>Maltschvirus</taxon>
        <taxon>Maltschvirus maltsch</taxon>
    </lineage>
</organism>
<gene>
    <name evidence="1" type="ORF">UFOVP328_54</name>
</gene>
<reference evidence="1" key="1">
    <citation type="submission" date="2020-04" db="EMBL/GenBank/DDBJ databases">
        <authorList>
            <person name="Chiriac C."/>
            <person name="Salcher M."/>
            <person name="Ghai R."/>
            <person name="Kavagutti S V."/>
        </authorList>
    </citation>
    <scope>NUCLEOTIDE SEQUENCE</scope>
</reference>